<keyword evidence="9" id="KW-0862">Zinc</keyword>
<dbReference type="PANTHER" id="PTHR43152">
    <property type="entry name" value="UVRABC SYSTEM PROTEIN A"/>
    <property type="match status" value="1"/>
</dbReference>
<dbReference type="SMART" id="SM00382">
    <property type="entry name" value="AAA"/>
    <property type="match status" value="2"/>
</dbReference>
<dbReference type="InterPro" id="IPR013815">
    <property type="entry name" value="ATP_grasp_subdomain_1"/>
</dbReference>
<evidence type="ECO:0000256" key="10">
    <source>
        <dbReference type="ARBA" id="ARBA00022840"/>
    </source>
</evidence>
<dbReference type="RefSeq" id="WP_097278407.1">
    <property type="nucleotide sequence ID" value="NZ_OCNJ01000003.1"/>
</dbReference>
<evidence type="ECO:0000256" key="5">
    <source>
        <dbReference type="ARBA" id="ARBA00022741"/>
    </source>
</evidence>
<comment type="similarity">
    <text evidence="14">Belongs to the ABC transporter superfamily. UvrA family.</text>
</comment>
<evidence type="ECO:0000256" key="3">
    <source>
        <dbReference type="ARBA" id="ARBA00022723"/>
    </source>
</evidence>
<keyword evidence="5" id="KW-0547">Nucleotide-binding</keyword>
<dbReference type="EMBL" id="OCNJ01000003">
    <property type="protein sequence ID" value="SOD93322.1"/>
    <property type="molecule type" value="Genomic_DNA"/>
</dbReference>
<dbReference type="SUPFAM" id="SSF52540">
    <property type="entry name" value="P-loop containing nucleoside triphosphate hydrolases"/>
    <property type="match status" value="2"/>
</dbReference>
<keyword evidence="6" id="KW-0227">DNA damage</keyword>
<keyword evidence="7" id="KW-0228">DNA excision</keyword>
<evidence type="ECO:0000256" key="1">
    <source>
        <dbReference type="ARBA" id="ARBA00004496"/>
    </source>
</evidence>
<organism evidence="18 19">
    <name type="scientific">Caenispirillum bisanense</name>
    <dbReference type="NCBI Taxonomy" id="414052"/>
    <lineage>
        <taxon>Bacteria</taxon>
        <taxon>Pseudomonadati</taxon>
        <taxon>Pseudomonadota</taxon>
        <taxon>Alphaproteobacteria</taxon>
        <taxon>Rhodospirillales</taxon>
        <taxon>Novispirillaceae</taxon>
        <taxon>Caenispirillum</taxon>
    </lineage>
</organism>
<evidence type="ECO:0000256" key="16">
    <source>
        <dbReference type="ARBA" id="ARBA00042156"/>
    </source>
</evidence>
<proteinExistence type="inferred from homology"/>
<dbReference type="PROSITE" id="PS50893">
    <property type="entry name" value="ABC_TRANSPORTER_2"/>
    <property type="match status" value="1"/>
</dbReference>
<keyword evidence="2" id="KW-0963">Cytoplasm</keyword>
<dbReference type="GO" id="GO:0008270">
    <property type="term" value="F:zinc ion binding"/>
    <property type="evidence" value="ECO:0007669"/>
    <property type="project" value="UniProtKB-KW"/>
</dbReference>
<dbReference type="Gene3D" id="3.30.1490.20">
    <property type="entry name" value="ATP-grasp fold, A domain"/>
    <property type="match status" value="1"/>
</dbReference>
<dbReference type="Pfam" id="PF17755">
    <property type="entry name" value="UvrA_DNA-bind"/>
    <property type="match status" value="1"/>
</dbReference>
<dbReference type="InterPro" id="IPR041552">
    <property type="entry name" value="UvrA_DNA-bd"/>
</dbReference>
<evidence type="ECO:0000259" key="17">
    <source>
        <dbReference type="PROSITE" id="PS50893"/>
    </source>
</evidence>
<evidence type="ECO:0000256" key="11">
    <source>
        <dbReference type="ARBA" id="ARBA00022881"/>
    </source>
</evidence>
<dbReference type="GO" id="GO:0004518">
    <property type="term" value="F:nuclease activity"/>
    <property type="evidence" value="ECO:0007669"/>
    <property type="project" value="UniProtKB-KW"/>
</dbReference>
<dbReference type="GO" id="GO:0006281">
    <property type="term" value="P:DNA repair"/>
    <property type="evidence" value="ECO:0007669"/>
    <property type="project" value="UniProtKB-KW"/>
</dbReference>
<dbReference type="GO" id="GO:0005737">
    <property type="term" value="C:cytoplasm"/>
    <property type="evidence" value="ECO:0007669"/>
    <property type="project" value="UniProtKB-SubCell"/>
</dbReference>
<evidence type="ECO:0000256" key="8">
    <source>
        <dbReference type="ARBA" id="ARBA00022771"/>
    </source>
</evidence>
<evidence type="ECO:0000256" key="2">
    <source>
        <dbReference type="ARBA" id="ARBA00022490"/>
    </source>
</evidence>
<dbReference type="GO" id="GO:0005524">
    <property type="term" value="F:ATP binding"/>
    <property type="evidence" value="ECO:0007669"/>
    <property type="project" value="UniProtKB-KW"/>
</dbReference>
<evidence type="ECO:0000256" key="13">
    <source>
        <dbReference type="ARBA" id="ARBA00023204"/>
    </source>
</evidence>
<evidence type="ECO:0000313" key="19">
    <source>
        <dbReference type="Proteomes" id="UP000219621"/>
    </source>
</evidence>
<keyword evidence="8" id="KW-0863">Zinc-finger</keyword>
<dbReference type="GO" id="GO:0016887">
    <property type="term" value="F:ATP hydrolysis activity"/>
    <property type="evidence" value="ECO:0007669"/>
    <property type="project" value="InterPro"/>
</dbReference>
<gene>
    <name evidence="18" type="ORF">SAMN05421508_10329</name>
</gene>
<dbReference type="InterPro" id="IPR017871">
    <property type="entry name" value="ABC_transporter-like_CS"/>
</dbReference>
<feature type="domain" description="ABC transporter" evidence="17">
    <location>
        <begin position="598"/>
        <end position="948"/>
    </location>
</feature>
<keyword evidence="13" id="KW-0234">DNA repair</keyword>
<protein>
    <recommendedName>
        <fullName evidence="15">UvrABC system protein A</fullName>
    </recommendedName>
    <alternativeName>
        <fullName evidence="16">Excinuclease ABC subunit A</fullName>
    </alternativeName>
</protein>
<dbReference type="InterPro" id="IPR003593">
    <property type="entry name" value="AAA+_ATPase"/>
</dbReference>
<dbReference type="OrthoDB" id="9809851at2"/>
<evidence type="ECO:0000256" key="4">
    <source>
        <dbReference type="ARBA" id="ARBA00022737"/>
    </source>
</evidence>
<keyword evidence="19" id="KW-1185">Reference proteome</keyword>
<dbReference type="GO" id="GO:0003677">
    <property type="term" value="F:DNA binding"/>
    <property type="evidence" value="ECO:0007669"/>
    <property type="project" value="UniProtKB-KW"/>
</dbReference>
<evidence type="ECO:0000256" key="12">
    <source>
        <dbReference type="ARBA" id="ARBA00023125"/>
    </source>
</evidence>
<dbReference type="InterPro" id="IPR027417">
    <property type="entry name" value="P-loop_NTPase"/>
</dbReference>
<comment type="subcellular location">
    <subcellularLocation>
        <location evidence="1">Cytoplasm</location>
    </subcellularLocation>
</comment>
<sequence length="1396" mass="151060">MRKAEELDVVGADANNLRDIDCAFPRRGLSAVVGVSGSGKSSLLQDTIAAEVLRRNTLFHGLHKQVSGDNTVGAYVGASPLALFVGQRAFRASSRTTVGTATGLLGDLRSLFLAEGDPESDAGRIVPRPSPDTYADWLINHYRGAATIWTIPLRWLKTDGVTAAQKLARAGFTSAILRSTTDDAKLHEAGRLVDPRKWTPLTPDRAYNLEAEVGSLDVTGPAVREQLLDVLNEAWDLSGADVIVELHDAPDDLSPTPRGQMLDGARHYVDPATRAVFRAPDRHLLSFNAPEHEDTGACPTCKGLGRAVDVVLEALVTAPQKSMHGGAFALWTPKNYKHVNIQHEIIEGLRGREGFDPDRPWQDLPQQAQALILSGLENEKIQGIDPKSGKKQGSPRPFPGFRHAILAKLGSKTPPAALEDFIHEGPCPACGGSRWSWQARALTAAGVRLAEWLDMPMTVLTVEARHAASRARKQGGREALQRIADRAEMLNRLGLGHLSAARGMDTVSDGESRRLQIGATLAARGQDLLLLLDEPARGLHETDLHPMIGVLRKLAERHCVLLNEHRAPVIAAADHVVALGPGAGPEGGAIVPFETASIRRHNAPNKPEGVGRDGWLGIYGASVHTVRNQDVRLPLGGVTAIVGVSGSGKSSFVRGVLIPALLNECAIEGDAPSSDDLLKGHWRNAEGLDAVRKVHVLHQRMPQRNRRSLVATATGVFETIAERFADTDEARKAGFGTKDFSINAGSARCPTCKGTGTANDEADTPCPACGGRRYREAALAPRVAGLSIAETLARPVRALRETWLFHGAAALASDLAPLFETMEELGLGHIALGRRVDSLSGGEMQRLRVARSLAGRDDRGGQLFILDEPAAGLHRDDAHRLMDVLRRMVDGGRNTVVVIEHNMHVVRAVDWLVEFGPGAGPAGGRVIAEGTPAQVAERETPTGSALSRDGNPANAEVLRLDTASPDAPLNITAIIEGDLDREDASKEANQDPVRRMLKGRRIWEIGDLNLEVGKLLLDEHARRVDEERGVFLKSWIEKPDLMLAINPAIPDMRIWGPTLPRSAAKALIERLPHMGLSGLRTDAVQDVCLRPASLRIVLPPVGREAEERAAMLNHALAIGGGMAELRTADDKVVARLAVTPLDLQRGLVGPQSLSLPHFSRLRAEGRCDACGGSGAVDGTRESLLLRPLGQSAKEIEDVLTPEAAELFKGLWRSEARPFFRRLEEEGLADHERLPQDLLFGFWRRPGHGAFLKSAKEKPEEVASWLRWNGLFSHLWGELPRSKRKDWAEKVRKERQPVPCPSCDGTGHGIAFRLMTLNDKPLVEWVRTGTVGDLLKAIDGMQTHRNRQAMTRSRVVACLQAAKPNTPLGAPCEVAGGAAHALGEVVRHAFLHASFAR</sequence>
<dbReference type="Gene3D" id="3.40.50.300">
    <property type="entry name" value="P-loop containing nucleotide triphosphate hydrolases"/>
    <property type="match status" value="2"/>
</dbReference>
<evidence type="ECO:0000256" key="14">
    <source>
        <dbReference type="ARBA" id="ARBA00038000"/>
    </source>
</evidence>
<keyword evidence="4" id="KW-0677">Repeat</keyword>
<dbReference type="PANTHER" id="PTHR43152:SF3">
    <property type="entry name" value="UVRABC SYSTEM PROTEIN A"/>
    <property type="match status" value="1"/>
</dbReference>
<evidence type="ECO:0000256" key="15">
    <source>
        <dbReference type="ARBA" id="ARBA00039316"/>
    </source>
</evidence>
<name>A0A286GCT5_9PROT</name>
<evidence type="ECO:0000256" key="9">
    <source>
        <dbReference type="ARBA" id="ARBA00022833"/>
    </source>
</evidence>
<evidence type="ECO:0000256" key="7">
    <source>
        <dbReference type="ARBA" id="ARBA00022769"/>
    </source>
</evidence>
<dbReference type="Gene3D" id="1.10.8.280">
    <property type="entry name" value="ABC transporter ATPase domain-like"/>
    <property type="match status" value="1"/>
</dbReference>
<evidence type="ECO:0000313" key="18">
    <source>
        <dbReference type="EMBL" id="SOD93322.1"/>
    </source>
</evidence>
<dbReference type="Proteomes" id="UP000219621">
    <property type="component" value="Unassembled WGS sequence"/>
</dbReference>
<keyword evidence="10" id="KW-0067">ATP-binding</keyword>
<accession>A0A286GCT5</accession>
<dbReference type="Gene3D" id="1.20.1580.10">
    <property type="entry name" value="ABC transporter ATPase like domain"/>
    <property type="match status" value="2"/>
</dbReference>
<dbReference type="InterPro" id="IPR003439">
    <property type="entry name" value="ABC_transporter-like_ATP-bd"/>
</dbReference>
<keyword evidence="12" id="KW-0238">DNA-binding</keyword>
<keyword evidence="3" id="KW-0479">Metal-binding</keyword>
<dbReference type="PROSITE" id="PS00211">
    <property type="entry name" value="ABC_TRANSPORTER_1"/>
    <property type="match status" value="1"/>
</dbReference>
<evidence type="ECO:0000256" key="6">
    <source>
        <dbReference type="ARBA" id="ARBA00022763"/>
    </source>
</evidence>
<keyword evidence="11" id="KW-0267">Excision nuclease</keyword>
<reference evidence="18 19" key="1">
    <citation type="submission" date="2017-09" db="EMBL/GenBank/DDBJ databases">
        <authorList>
            <person name="Ehlers B."/>
            <person name="Leendertz F.H."/>
        </authorList>
    </citation>
    <scope>NUCLEOTIDE SEQUENCE [LARGE SCALE GENOMIC DNA]</scope>
    <source>
        <strain evidence="18 19">USBA 140</strain>
    </source>
</reference>